<dbReference type="InterPro" id="IPR050109">
    <property type="entry name" value="HTH-type_TetR-like_transc_reg"/>
</dbReference>
<dbReference type="PROSITE" id="PS50977">
    <property type="entry name" value="HTH_TETR_2"/>
    <property type="match status" value="1"/>
</dbReference>
<name>A0A2S0WKN3_9ACTN</name>
<accession>A0A2S0WKN3</accession>
<dbReference type="Proteomes" id="UP000244384">
    <property type="component" value="Chromosome"/>
</dbReference>
<gene>
    <name evidence="4" type="ORF">C3E78_06675</name>
</gene>
<organism evidence="4 5">
    <name type="scientific">Aeromicrobium chenweiae</name>
    <dbReference type="NCBI Taxonomy" id="2079793"/>
    <lineage>
        <taxon>Bacteria</taxon>
        <taxon>Bacillati</taxon>
        <taxon>Actinomycetota</taxon>
        <taxon>Actinomycetes</taxon>
        <taxon>Propionibacteriales</taxon>
        <taxon>Nocardioidaceae</taxon>
        <taxon>Aeromicrobium</taxon>
    </lineage>
</organism>
<dbReference type="InterPro" id="IPR001647">
    <property type="entry name" value="HTH_TetR"/>
</dbReference>
<evidence type="ECO:0000256" key="1">
    <source>
        <dbReference type="ARBA" id="ARBA00023015"/>
    </source>
</evidence>
<evidence type="ECO:0000313" key="4">
    <source>
        <dbReference type="EMBL" id="AWB91909.1"/>
    </source>
</evidence>
<dbReference type="SUPFAM" id="SSF46689">
    <property type="entry name" value="Homeodomain-like"/>
    <property type="match status" value="1"/>
</dbReference>
<keyword evidence="2" id="KW-0238">DNA-binding</keyword>
<proteinExistence type="predicted"/>
<keyword evidence="1" id="KW-0805">Transcription regulation</keyword>
<protein>
    <submittedName>
        <fullName evidence="4">TetR family transcriptional regulator</fullName>
    </submittedName>
</protein>
<keyword evidence="3" id="KW-0804">Transcription</keyword>
<dbReference type="GO" id="GO:0000976">
    <property type="term" value="F:transcription cis-regulatory region binding"/>
    <property type="evidence" value="ECO:0007669"/>
    <property type="project" value="TreeGrafter"/>
</dbReference>
<dbReference type="InterPro" id="IPR009057">
    <property type="entry name" value="Homeodomain-like_sf"/>
</dbReference>
<dbReference type="GO" id="GO:0003700">
    <property type="term" value="F:DNA-binding transcription factor activity"/>
    <property type="evidence" value="ECO:0007669"/>
    <property type="project" value="TreeGrafter"/>
</dbReference>
<reference evidence="5" key="1">
    <citation type="submission" date="2018-01" db="EMBL/GenBank/DDBJ databases">
        <authorList>
            <person name="Li J."/>
        </authorList>
    </citation>
    <scope>NUCLEOTIDE SEQUENCE [LARGE SCALE GENOMIC DNA]</scope>
    <source>
        <strain evidence="5">592</strain>
    </source>
</reference>
<dbReference type="KEGG" id="aez:C3E78_06675"/>
<dbReference type="PRINTS" id="PR00455">
    <property type="entry name" value="HTHTETR"/>
</dbReference>
<keyword evidence="5" id="KW-1185">Reference proteome</keyword>
<dbReference type="RefSeq" id="WP_108577554.1">
    <property type="nucleotide sequence ID" value="NZ_CP026952.1"/>
</dbReference>
<dbReference type="PANTHER" id="PTHR30055:SF234">
    <property type="entry name" value="HTH-TYPE TRANSCRIPTIONAL REGULATOR BETI"/>
    <property type="match status" value="1"/>
</dbReference>
<dbReference type="AlphaFoldDB" id="A0A2S0WKN3"/>
<evidence type="ECO:0000256" key="2">
    <source>
        <dbReference type="ARBA" id="ARBA00023125"/>
    </source>
</evidence>
<evidence type="ECO:0000256" key="3">
    <source>
        <dbReference type="ARBA" id="ARBA00023163"/>
    </source>
</evidence>
<evidence type="ECO:0000313" key="5">
    <source>
        <dbReference type="Proteomes" id="UP000244384"/>
    </source>
</evidence>
<dbReference type="OrthoDB" id="5242390at2"/>
<dbReference type="PANTHER" id="PTHR30055">
    <property type="entry name" value="HTH-TYPE TRANSCRIPTIONAL REGULATOR RUTR"/>
    <property type="match status" value="1"/>
</dbReference>
<sequence>MPDSASHQNDVRSTIVEVASRLLREHGSSAVTTRRVAEEAGVQAPTIYRLFGDKDGLLEAVAEYVMATFVSAKALSVEAAAADDIDALDDLRAGWDAQIDFGVTNPTLFLFMNDPERAASSPATRAGYDVLRARVHRVATSGRLRVSENRAVDLIRAGGVGTITTILATPPGDRDPALAASMFEAVLRQILTDEPAATSNDSTATAVAFRAMVPDLTILTDAERQLLTDWLDRVIDH</sequence>
<accession>A0A5F2ETE9</accession>
<dbReference type="Gene3D" id="1.10.357.10">
    <property type="entry name" value="Tetracycline Repressor, domain 2"/>
    <property type="match status" value="1"/>
</dbReference>
<dbReference type="EMBL" id="CP026952">
    <property type="protein sequence ID" value="AWB91909.1"/>
    <property type="molecule type" value="Genomic_DNA"/>
</dbReference>
<dbReference type="Pfam" id="PF00440">
    <property type="entry name" value="TetR_N"/>
    <property type="match status" value="1"/>
</dbReference>